<dbReference type="VEuPathDB" id="FungiDB:NECHADRAFT_86005"/>
<sequence length="171" mass="19317">MNAFSRSMHEFQLLSSISTYSLEHSPLRIMSSAAPCRFLTVAQVKRLHMRHIAKASPTQPAMLESAVNSPVNHEHYGQKDLFVLAGVLAEKIALDHSYQDGNKRTALYAADMFLKMNGHQLQKRTNGESEAEFNEELSDAHVLVATRRWTPEDLGNYYRSIAEALVKNQED</sequence>
<dbReference type="OMA" id="DIPMAHD"/>
<dbReference type="KEGG" id="nhe:NECHADRAFT_86005"/>
<dbReference type="SUPFAM" id="SSF140931">
    <property type="entry name" value="Fic-like"/>
    <property type="match status" value="1"/>
</dbReference>
<dbReference type="OrthoDB" id="3049701at2759"/>
<accession>C7Z230</accession>
<dbReference type="Proteomes" id="UP000005206">
    <property type="component" value="Chromosome 10"/>
</dbReference>
<dbReference type="Gene3D" id="1.20.120.1870">
    <property type="entry name" value="Fic/DOC protein, Fido domain"/>
    <property type="match status" value="1"/>
</dbReference>
<dbReference type="STRING" id="660122.C7Z230"/>
<feature type="domain" description="Fido" evidence="1">
    <location>
        <begin position="39"/>
        <end position="160"/>
    </location>
</feature>
<organism evidence="2 3">
    <name type="scientific">Fusarium vanettenii (strain ATCC MYA-4622 / CBS 123669 / FGSC 9596 / NRRL 45880 / 77-13-4)</name>
    <name type="common">Fusarium solani subsp. pisi</name>
    <dbReference type="NCBI Taxonomy" id="660122"/>
    <lineage>
        <taxon>Eukaryota</taxon>
        <taxon>Fungi</taxon>
        <taxon>Dikarya</taxon>
        <taxon>Ascomycota</taxon>
        <taxon>Pezizomycotina</taxon>
        <taxon>Sordariomycetes</taxon>
        <taxon>Hypocreomycetidae</taxon>
        <taxon>Hypocreales</taxon>
        <taxon>Nectriaceae</taxon>
        <taxon>Fusarium</taxon>
        <taxon>Fusarium solani species complex</taxon>
        <taxon>Fusarium vanettenii</taxon>
    </lineage>
</organism>
<reference evidence="2 3" key="1">
    <citation type="journal article" date="2009" name="PLoS Genet.">
        <title>The genome of Nectria haematococca: contribution of supernumerary chromosomes to gene expansion.</title>
        <authorList>
            <person name="Coleman J.J."/>
            <person name="Rounsley S.D."/>
            <person name="Rodriguez-Carres M."/>
            <person name="Kuo A."/>
            <person name="Wasmann C.C."/>
            <person name="Grimwood J."/>
            <person name="Schmutz J."/>
            <person name="Taga M."/>
            <person name="White G.J."/>
            <person name="Zhou S."/>
            <person name="Schwartz D.C."/>
            <person name="Freitag M."/>
            <person name="Ma L.J."/>
            <person name="Danchin E.G."/>
            <person name="Henrissat B."/>
            <person name="Coutinho P.M."/>
            <person name="Nelson D.R."/>
            <person name="Straney D."/>
            <person name="Napoli C.A."/>
            <person name="Barker B.M."/>
            <person name="Gribskov M."/>
            <person name="Rep M."/>
            <person name="Kroken S."/>
            <person name="Molnar I."/>
            <person name="Rensing C."/>
            <person name="Kennell J.C."/>
            <person name="Zamora J."/>
            <person name="Farman M.L."/>
            <person name="Selker E.U."/>
            <person name="Salamov A."/>
            <person name="Shapiro H."/>
            <person name="Pangilinan J."/>
            <person name="Lindquist E."/>
            <person name="Lamers C."/>
            <person name="Grigoriev I.V."/>
            <person name="Geiser D.M."/>
            <person name="Covert S.F."/>
            <person name="Temporini E."/>
            <person name="Vanetten H.D."/>
        </authorList>
    </citation>
    <scope>NUCLEOTIDE SEQUENCE [LARGE SCALE GENOMIC DNA]</scope>
    <source>
        <strain evidence="3">ATCC MYA-4622 / CBS 123669 / FGSC 9596 / NRRL 45880 / 77-13-4</strain>
    </source>
</reference>
<dbReference type="PANTHER" id="PTHR39426:SF1">
    <property type="entry name" value="HOMOLOGY TO DEATH-ON-CURING PROTEIN OF PHAGE P1"/>
    <property type="match status" value="1"/>
</dbReference>
<dbReference type="GO" id="GO:0016301">
    <property type="term" value="F:kinase activity"/>
    <property type="evidence" value="ECO:0007669"/>
    <property type="project" value="InterPro"/>
</dbReference>
<evidence type="ECO:0000259" key="1">
    <source>
        <dbReference type="PROSITE" id="PS51459"/>
    </source>
</evidence>
<dbReference type="eggNOG" id="ENOG502S5GA">
    <property type="taxonomic scope" value="Eukaryota"/>
</dbReference>
<name>C7Z230_FUSV7</name>
<evidence type="ECO:0000313" key="2">
    <source>
        <dbReference type="EMBL" id="EEU42103.1"/>
    </source>
</evidence>
<dbReference type="AlphaFoldDB" id="C7Z230"/>
<gene>
    <name evidence="2" type="ORF">NECHADRAFT_86005</name>
</gene>
<proteinExistence type="predicted"/>
<keyword evidence="3" id="KW-1185">Reference proteome</keyword>
<dbReference type="InParanoid" id="C7Z230"/>
<dbReference type="RefSeq" id="XP_003047816.1">
    <property type="nucleotide sequence ID" value="XM_003047770.1"/>
</dbReference>
<dbReference type="InterPro" id="IPR006440">
    <property type="entry name" value="Doc"/>
</dbReference>
<dbReference type="HOGENOM" id="CLU_115697_0_0_1"/>
<evidence type="ECO:0000313" key="3">
    <source>
        <dbReference type="Proteomes" id="UP000005206"/>
    </source>
</evidence>
<dbReference type="GeneID" id="9671777"/>
<dbReference type="PANTHER" id="PTHR39426">
    <property type="entry name" value="HOMOLOGY TO DEATH-ON-CURING PROTEIN OF PHAGE P1"/>
    <property type="match status" value="1"/>
</dbReference>
<dbReference type="InterPro" id="IPR003812">
    <property type="entry name" value="Fido"/>
</dbReference>
<protein>
    <recommendedName>
        <fullName evidence="1">Fido domain-containing protein</fullName>
    </recommendedName>
</protein>
<dbReference type="NCBIfam" id="TIGR01550">
    <property type="entry name" value="DOC_P1"/>
    <property type="match status" value="1"/>
</dbReference>
<dbReference type="Pfam" id="PF02661">
    <property type="entry name" value="Fic"/>
    <property type="match status" value="1"/>
</dbReference>
<dbReference type="PROSITE" id="PS51459">
    <property type="entry name" value="FIDO"/>
    <property type="match status" value="1"/>
</dbReference>
<dbReference type="InterPro" id="IPR036597">
    <property type="entry name" value="Fido-like_dom_sf"/>
</dbReference>
<dbReference type="EMBL" id="GG698906">
    <property type="protein sequence ID" value="EEU42103.1"/>
    <property type="molecule type" value="Genomic_DNA"/>
</dbReference>
<dbReference type="InterPro" id="IPR053737">
    <property type="entry name" value="Type_II_TA_Toxin"/>
</dbReference>